<sequence length="335" mass="36761">MTITTTTTTETPVRVRAAVGWGDLLWLTWRQHRWVIGGTALVVAGTAAVMALVRWMALTGRIEQPLPLVVVTNGMQLVAMSAVVPWLLGMLFAAFWGAPLLAREYEQRTHLVAWSQDLTAARWLVGKLVLLGAAAAGLAAALGAVTGWMITGVNSAVDPDEGFGRSSPLVFDTAPALQVVYALFGFALGVALSALIRRTMPAVALASIGFLVVRVLVGGVWRLYYQAPLRHIQPISGSSSSYWAEVNRDAMYVQSGHLDAAGNVVEYPTDCVVRFDTEEEYDRCLTDRGIVEYFTDYQPAERMTTFQFIECLIFLVMVVGLLVLAYFRVRRSQRV</sequence>
<evidence type="ECO:0000313" key="3">
    <source>
        <dbReference type="Proteomes" id="UP000639606"/>
    </source>
</evidence>
<feature type="transmembrane region" description="Helical" evidence="1">
    <location>
        <begin position="34"/>
        <end position="57"/>
    </location>
</feature>
<keyword evidence="1" id="KW-0472">Membrane</keyword>
<gene>
    <name evidence="2" type="ORF">GCM10010185_49030</name>
</gene>
<dbReference type="EMBL" id="BMRG01000011">
    <property type="protein sequence ID" value="GGP70209.1"/>
    <property type="molecule type" value="Genomic_DNA"/>
</dbReference>
<feature type="transmembrane region" description="Helical" evidence="1">
    <location>
        <begin position="306"/>
        <end position="327"/>
    </location>
</feature>
<dbReference type="AlphaFoldDB" id="A0A918AQF5"/>
<reference evidence="2" key="1">
    <citation type="journal article" date="2014" name="Int. J. Syst. Evol. Microbiol.">
        <title>Complete genome sequence of Corynebacterium casei LMG S-19264T (=DSM 44701T), isolated from a smear-ripened cheese.</title>
        <authorList>
            <consortium name="US DOE Joint Genome Institute (JGI-PGF)"/>
            <person name="Walter F."/>
            <person name="Albersmeier A."/>
            <person name="Kalinowski J."/>
            <person name="Ruckert C."/>
        </authorList>
    </citation>
    <scope>NUCLEOTIDE SEQUENCE</scope>
    <source>
        <strain evidence="2">JCM 3313</strain>
    </source>
</reference>
<feature type="transmembrane region" description="Helical" evidence="1">
    <location>
        <begin position="123"/>
        <end position="150"/>
    </location>
</feature>
<keyword evidence="1" id="KW-0812">Transmembrane</keyword>
<protein>
    <submittedName>
        <fullName evidence="2">Transporter</fullName>
    </submittedName>
</protein>
<feature type="transmembrane region" description="Helical" evidence="1">
    <location>
        <begin position="176"/>
        <end position="196"/>
    </location>
</feature>
<dbReference type="Proteomes" id="UP000639606">
    <property type="component" value="Unassembled WGS sequence"/>
</dbReference>
<organism evidence="2 3">
    <name type="scientific">Saccharothrix coeruleofusca</name>
    <dbReference type="NCBI Taxonomy" id="33919"/>
    <lineage>
        <taxon>Bacteria</taxon>
        <taxon>Bacillati</taxon>
        <taxon>Actinomycetota</taxon>
        <taxon>Actinomycetes</taxon>
        <taxon>Pseudonocardiales</taxon>
        <taxon>Pseudonocardiaceae</taxon>
        <taxon>Saccharothrix</taxon>
    </lineage>
</organism>
<name>A0A918AQF5_9PSEU</name>
<evidence type="ECO:0000256" key="1">
    <source>
        <dbReference type="SAM" id="Phobius"/>
    </source>
</evidence>
<accession>A0A918AQF5</accession>
<feature type="transmembrane region" description="Helical" evidence="1">
    <location>
        <begin position="203"/>
        <end position="224"/>
    </location>
</feature>
<dbReference type="RefSeq" id="WP_189225648.1">
    <property type="nucleotide sequence ID" value="NZ_BMRG01000011.1"/>
</dbReference>
<proteinExistence type="predicted"/>
<keyword evidence="1" id="KW-1133">Transmembrane helix</keyword>
<evidence type="ECO:0000313" key="2">
    <source>
        <dbReference type="EMBL" id="GGP70209.1"/>
    </source>
</evidence>
<comment type="caution">
    <text evidence="2">The sequence shown here is derived from an EMBL/GenBank/DDBJ whole genome shotgun (WGS) entry which is preliminary data.</text>
</comment>
<keyword evidence="3" id="KW-1185">Reference proteome</keyword>
<feature type="transmembrane region" description="Helical" evidence="1">
    <location>
        <begin position="77"/>
        <end position="102"/>
    </location>
</feature>
<reference evidence="2" key="2">
    <citation type="submission" date="2020-09" db="EMBL/GenBank/DDBJ databases">
        <authorList>
            <person name="Sun Q."/>
            <person name="Ohkuma M."/>
        </authorList>
    </citation>
    <scope>NUCLEOTIDE SEQUENCE</scope>
    <source>
        <strain evidence="2">JCM 3313</strain>
    </source>
</reference>